<dbReference type="STRING" id="1146883.BLASA_2061"/>
<keyword evidence="3" id="KW-1185">Reference proteome</keyword>
<evidence type="ECO:0000313" key="3">
    <source>
        <dbReference type="Proteomes" id="UP000007517"/>
    </source>
</evidence>
<dbReference type="EMBL" id="FO117623">
    <property type="protein sequence ID" value="CCG02973.1"/>
    <property type="molecule type" value="Genomic_DNA"/>
</dbReference>
<sequence length="64" mass="6692">MPVEDEPADREQNNDDPDSGQPKQLPEHSADDGSNGGPEDEEQPEAPGSASGPRHAADASDRSP</sequence>
<dbReference type="HOGENOM" id="CLU_2858785_0_0_11"/>
<feature type="region of interest" description="Disordered" evidence="1">
    <location>
        <begin position="1"/>
        <end position="64"/>
    </location>
</feature>
<protein>
    <submittedName>
        <fullName evidence="2">Uncharacterized protein</fullName>
    </submittedName>
</protein>
<evidence type="ECO:0000313" key="2">
    <source>
        <dbReference type="EMBL" id="CCG02973.1"/>
    </source>
</evidence>
<evidence type="ECO:0000256" key="1">
    <source>
        <dbReference type="SAM" id="MobiDB-lite"/>
    </source>
</evidence>
<name>H6RRX9_BLASD</name>
<gene>
    <name evidence="2" type="ordered locus">BLASA_2061</name>
</gene>
<accession>H6RRX9</accession>
<dbReference type="AlphaFoldDB" id="H6RRX9"/>
<organism evidence="2 3">
    <name type="scientific">Blastococcus saxobsidens (strain DD2)</name>
    <dbReference type="NCBI Taxonomy" id="1146883"/>
    <lineage>
        <taxon>Bacteria</taxon>
        <taxon>Bacillati</taxon>
        <taxon>Actinomycetota</taxon>
        <taxon>Actinomycetes</taxon>
        <taxon>Geodermatophilales</taxon>
        <taxon>Geodermatophilaceae</taxon>
        <taxon>Blastococcus</taxon>
    </lineage>
</organism>
<proteinExistence type="predicted"/>
<feature type="compositionally biased region" description="Basic and acidic residues" evidence="1">
    <location>
        <begin position="55"/>
        <end position="64"/>
    </location>
</feature>
<dbReference type="KEGG" id="bsd:BLASA_2061"/>
<reference evidence="2 3" key="1">
    <citation type="journal article" date="2012" name="J. Bacteriol.">
        <title>Genome Sequence of Blastococcus saxobsidens DD2, a Stone-Inhabiting Bacterium.</title>
        <authorList>
            <person name="Chouaia B."/>
            <person name="Crotti E."/>
            <person name="Brusetti L."/>
            <person name="Daffonchio D."/>
            <person name="Essoussi I."/>
            <person name="Nouioui I."/>
            <person name="Sbissi I."/>
            <person name="Ghodhbane-Gtari F."/>
            <person name="Gtari M."/>
            <person name="Vacherie B."/>
            <person name="Barbe V."/>
            <person name="Medigue C."/>
            <person name="Gury J."/>
            <person name="Pujic P."/>
            <person name="Normand P."/>
        </authorList>
    </citation>
    <scope>NUCLEOTIDE SEQUENCE [LARGE SCALE GENOMIC DNA]</scope>
    <source>
        <strain evidence="2 3">DD2</strain>
    </source>
</reference>
<feature type="compositionally biased region" description="Acidic residues" evidence="1">
    <location>
        <begin position="1"/>
        <end position="18"/>
    </location>
</feature>
<dbReference type="Proteomes" id="UP000007517">
    <property type="component" value="Chromosome"/>
</dbReference>
<reference evidence="3" key="2">
    <citation type="submission" date="2012-02" db="EMBL/GenBank/DDBJ databases">
        <title>Complete genome sequence of Blastococcus saxobsidens strain DD2.</title>
        <authorList>
            <person name="Genoscope."/>
        </authorList>
    </citation>
    <scope>NUCLEOTIDE SEQUENCE [LARGE SCALE GENOMIC DNA]</scope>
    <source>
        <strain evidence="3">DD2</strain>
    </source>
</reference>